<dbReference type="GO" id="GO:0016020">
    <property type="term" value="C:membrane"/>
    <property type="evidence" value="ECO:0007669"/>
    <property type="project" value="InterPro"/>
</dbReference>
<comment type="similarity">
    <text evidence="1">Belongs to the YggT family.</text>
</comment>
<protein>
    <recommendedName>
        <fullName evidence="5">YggT family protein</fullName>
    </recommendedName>
</protein>
<comment type="caution">
    <text evidence="3">The sequence shown here is derived from an EMBL/GenBank/DDBJ whole genome shotgun (WGS) entry which is preliminary data.</text>
</comment>
<evidence type="ECO:0000256" key="1">
    <source>
        <dbReference type="ARBA" id="ARBA00010894"/>
    </source>
</evidence>
<dbReference type="Proteomes" id="UP001156870">
    <property type="component" value="Unassembled WGS sequence"/>
</dbReference>
<dbReference type="EMBL" id="BSPD01000065">
    <property type="protein sequence ID" value="GLS27056.1"/>
    <property type="molecule type" value="Genomic_DNA"/>
</dbReference>
<keyword evidence="2" id="KW-0812">Transmembrane</keyword>
<accession>A0AA37TAW8</accession>
<proteinExistence type="inferred from homology"/>
<feature type="transmembrane region" description="Helical" evidence="2">
    <location>
        <begin position="165"/>
        <end position="187"/>
    </location>
</feature>
<feature type="transmembrane region" description="Helical" evidence="2">
    <location>
        <begin position="98"/>
        <end position="128"/>
    </location>
</feature>
<gene>
    <name evidence="3" type="ORF">GCM10007877_27750</name>
</gene>
<dbReference type="RefSeq" id="WP_232592907.1">
    <property type="nucleotide sequence ID" value="NZ_BSPD01000065.1"/>
</dbReference>
<dbReference type="PANTHER" id="PTHR33219:SF14">
    <property type="entry name" value="PROTEIN COFACTOR ASSEMBLY OF COMPLEX C SUBUNIT B CCB3, CHLOROPLASTIC-RELATED"/>
    <property type="match status" value="1"/>
</dbReference>
<name>A0AA37TAW8_9GAMM</name>
<feature type="transmembrane region" description="Helical" evidence="2">
    <location>
        <begin position="58"/>
        <end position="86"/>
    </location>
</feature>
<evidence type="ECO:0000313" key="3">
    <source>
        <dbReference type="EMBL" id="GLS27056.1"/>
    </source>
</evidence>
<keyword evidence="4" id="KW-1185">Reference proteome</keyword>
<keyword evidence="2" id="KW-1133">Transmembrane helix</keyword>
<reference evidence="3 4" key="1">
    <citation type="journal article" date="2014" name="Int. J. Syst. Evol. Microbiol.">
        <title>Complete genome sequence of Corynebacterium casei LMG S-19264T (=DSM 44701T), isolated from a smear-ripened cheese.</title>
        <authorList>
            <consortium name="US DOE Joint Genome Institute (JGI-PGF)"/>
            <person name="Walter F."/>
            <person name="Albersmeier A."/>
            <person name="Kalinowski J."/>
            <person name="Ruckert C."/>
        </authorList>
    </citation>
    <scope>NUCLEOTIDE SEQUENCE [LARGE SCALE GENOMIC DNA]</scope>
    <source>
        <strain evidence="3 4">NBRC 110095</strain>
    </source>
</reference>
<sequence>MGPLAQISTLVIQTLASLFLFIIVIRFLLQLVRADFYNPISQGVVKATNPVLIPLRRIIPGLFGIDLAAIVLAILVSVVAVELNALAIGFGMINPATVLVWSIIGLISLISTIFFWGLIIMIISSFIAPMSNHPALSLLRQLLEPIMAPFRKLIPPMGGFDLSPILVFLVINVVNVLIHHFAALAGLSNSAAQLVPGI</sequence>
<dbReference type="AlphaFoldDB" id="A0AA37TAW8"/>
<dbReference type="PANTHER" id="PTHR33219">
    <property type="entry name" value="YLMG HOMOLOG PROTEIN 2, CHLOROPLASTIC"/>
    <property type="match status" value="1"/>
</dbReference>
<dbReference type="InterPro" id="IPR003425">
    <property type="entry name" value="CCB3/YggT"/>
</dbReference>
<evidence type="ECO:0008006" key="5">
    <source>
        <dbReference type="Google" id="ProtNLM"/>
    </source>
</evidence>
<keyword evidence="2" id="KW-0472">Membrane</keyword>
<evidence type="ECO:0000256" key="2">
    <source>
        <dbReference type="SAM" id="Phobius"/>
    </source>
</evidence>
<feature type="transmembrane region" description="Helical" evidence="2">
    <location>
        <begin position="7"/>
        <end position="29"/>
    </location>
</feature>
<dbReference type="Pfam" id="PF02325">
    <property type="entry name" value="CCB3_YggT"/>
    <property type="match status" value="2"/>
</dbReference>
<evidence type="ECO:0000313" key="4">
    <source>
        <dbReference type="Proteomes" id="UP001156870"/>
    </source>
</evidence>
<organism evidence="3 4">
    <name type="scientific">Marinibactrum halimedae</name>
    <dbReference type="NCBI Taxonomy" id="1444977"/>
    <lineage>
        <taxon>Bacteria</taxon>
        <taxon>Pseudomonadati</taxon>
        <taxon>Pseudomonadota</taxon>
        <taxon>Gammaproteobacteria</taxon>
        <taxon>Cellvibrionales</taxon>
        <taxon>Cellvibrionaceae</taxon>
        <taxon>Marinibactrum</taxon>
    </lineage>
</organism>